<dbReference type="FunFam" id="3.90.1580.10:FF:000006">
    <property type="entry name" value="Generic methyltransferase, putative"/>
    <property type="match status" value="1"/>
</dbReference>
<evidence type="ECO:0000256" key="1">
    <source>
        <dbReference type="ARBA" id="ARBA00023002"/>
    </source>
</evidence>
<dbReference type="SUPFAM" id="SSF56436">
    <property type="entry name" value="C-type lectin-like"/>
    <property type="match status" value="1"/>
</dbReference>
<protein>
    <submittedName>
        <fullName evidence="7">SAM-dependent methyltransferase</fullName>
    </submittedName>
</protein>
<dbReference type="GO" id="GO:0032259">
    <property type="term" value="P:methylation"/>
    <property type="evidence" value="ECO:0007669"/>
    <property type="project" value="UniProtKB-KW"/>
</dbReference>
<name>A0A7U4M276_9BACT</name>
<dbReference type="InterPro" id="IPR016187">
    <property type="entry name" value="CTDL_fold"/>
</dbReference>
<dbReference type="SUPFAM" id="SSF53335">
    <property type="entry name" value="S-adenosyl-L-methionine-dependent methyltransferases"/>
    <property type="match status" value="1"/>
</dbReference>
<dbReference type="InterPro" id="IPR027625">
    <property type="entry name" value="OvoA_Cterm"/>
</dbReference>
<proteinExistence type="predicted"/>
<evidence type="ECO:0000313" key="8">
    <source>
        <dbReference type="Proteomes" id="UP000034444"/>
    </source>
</evidence>
<accession>A0A7U4M276</accession>
<dbReference type="GO" id="GO:0120147">
    <property type="term" value="F:formylglycine-generating oxidase activity"/>
    <property type="evidence" value="ECO:0007669"/>
    <property type="project" value="TreeGrafter"/>
</dbReference>
<dbReference type="InterPro" id="IPR024775">
    <property type="entry name" value="DinB-like"/>
</dbReference>
<keyword evidence="7" id="KW-0808">Transferase</keyword>
<dbReference type="InterPro" id="IPR005532">
    <property type="entry name" value="SUMF_dom"/>
</dbReference>
<dbReference type="AlphaFoldDB" id="A0A7U4M276"/>
<dbReference type="KEGG" id="slh:YH65_09190"/>
<keyword evidence="2" id="KW-0408">Iron</keyword>
<dbReference type="InterPro" id="IPR027577">
    <property type="entry name" value="OvoA_Nterm"/>
</dbReference>
<dbReference type="Pfam" id="PF13847">
    <property type="entry name" value="Methyltransf_31"/>
    <property type="match status" value="1"/>
</dbReference>
<dbReference type="InterPro" id="IPR025714">
    <property type="entry name" value="Methyltranfer_dom"/>
</dbReference>
<evidence type="ECO:0000313" key="7">
    <source>
        <dbReference type="EMBL" id="AKF25529.1"/>
    </source>
</evidence>
<keyword evidence="8" id="KW-1185">Reference proteome</keyword>
<dbReference type="Gene3D" id="3.40.50.150">
    <property type="entry name" value="Vaccinia Virus protein VP39"/>
    <property type="match status" value="1"/>
</dbReference>
<organism evidence="7 8">
    <name type="scientific">Sulfurovum lithotrophicum</name>
    <dbReference type="NCBI Taxonomy" id="206403"/>
    <lineage>
        <taxon>Bacteria</taxon>
        <taxon>Pseudomonadati</taxon>
        <taxon>Campylobacterota</taxon>
        <taxon>Epsilonproteobacteria</taxon>
        <taxon>Campylobacterales</taxon>
        <taxon>Sulfurovaceae</taxon>
        <taxon>Sulfurovum</taxon>
    </lineage>
</organism>
<dbReference type="Pfam" id="PF03781">
    <property type="entry name" value="FGE-sulfatase"/>
    <property type="match status" value="1"/>
</dbReference>
<dbReference type="InterPro" id="IPR042095">
    <property type="entry name" value="SUMF_sf"/>
</dbReference>
<evidence type="ECO:0000259" key="5">
    <source>
        <dbReference type="Pfam" id="PF12867"/>
    </source>
</evidence>
<evidence type="ECO:0000259" key="4">
    <source>
        <dbReference type="Pfam" id="PF03781"/>
    </source>
</evidence>
<dbReference type="CDD" id="cd02440">
    <property type="entry name" value="AdoMet_MTases"/>
    <property type="match status" value="1"/>
</dbReference>
<keyword evidence="7" id="KW-0489">Methyltransferase</keyword>
<dbReference type="Proteomes" id="UP000034444">
    <property type="component" value="Chromosome"/>
</dbReference>
<dbReference type="PANTHER" id="PTHR23150">
    <property type="entry name" value="SULFATASE MODIFYING FACTOR 1, 2"/>
    <property type="match status" value="1"/>
</dbReference>
<sequence>MELVIQMPALTGDDSELKRSEIKHYFQYCFKRYESLFKTVAKEEAYFIKADPLRHPIIFYYGHTATFFINKLKLAKIIDKRIDAELESIFAVGVDEMSWDDLNEQHYNWPTLSHTQAYREEVYTLVSKLIDTLPLTLPITQDSPWWVILMGVEHENIHLETSSVLIRQLPLTMLQETELWNTCEASGEAPENELLDVAGGRVLLGKGKNADYFGWDNEYGHHEADVPAFKVSRYLVSHAEYLEFVKTGGYENDTFWGEEGIAWRSYTGAKHPLFWIEDESQTSGYRLRTMLSEIPLPMNWPVEVNCLEAEAFCRWLGKKEKKLISLPTEDEYMRLRSVADVPGYTEWSLGTEVPGNIDLRITASSVPVDRYAHNGFYDVVGNVWQWSRTPIYPFEGFAVHPVYDDFTVPTFDGKHNLIKGGSWISCGNLALETSRYAFRRHFYQHAGFRYVESSYDEKVTTNPYTTDSIISQYCHFGWAENRLGVENYPAKCASLIAEYMKEKPKRRAFDIGCAIGRSTFELARHFDEVIGVDFSARFIQEAQKLKESGTLRYVMPTEGELESFHEVSLAQLGLEKERQKVVFWQADACNLKPLFDNFDLIFAGNLLDRLYDPKKFLDSIAPRLNEGGLFVLTSPYTWQEESTPKEKWIGGCKRDGESVSTFEGLTEILEKDFRLIDRRDVPFVIQETARKHQHTIAEMTVWEKQ</sequence>
<dbReference type="Pfam" id="PF12867">
    <property type="entry name" value="DinB_2"/>
    <property type="match status" value="1"/>
</dbReference>
<feature type="domain" description="Sulfatase-modifying factor enzyme-like" evidence="4">
    <location>
        <begin position="192"/>
        <end position="451"/>
    </location>
</feature>
<dbReference type="RefSeq" id="WP_046551599.1">
    <property type="nucleotide sequence ID" value="NZ_CP011308.1"/>
</dbReference>
<evidence type="ECO:0000259" key="6">
    <source>
        <dbReference type="Pfam" id="PF13847"/>
    </source>
</evidence>
<dbReference type="PANTHER" id="PTHR23150:SF26">
    <property type="entry name" value="GENERIC METHYLTRANSFERASE"/>
    <property type="match status" value="1"/>
</dbReference>
<dbReference type="Gene3D" id="3.90.1580.10">
    <property type="entry name" value="paralog of FGE (formylglycine-generating enzyme)"/>
    <property type="match status" value="1"/>
</dbReference>
<dbReference type="EMBL" id="CP011308">
    <property type="protein sequence ID" value="AKF25529.1"/>
    <property type="molecule type" value="Genomic_DNA"/>
</dbReference>
<reference evidence="8" key="2">
    <citation type="journal article" date="2017" name="Stand. Genomic Sci.">
        <title>Complete genome sequence of the sulfur-oxidizing chemolithoautotrophic Sulfurovum lithotrophicum 42BKTT.</title>
        <authorList>
            <person name="Jeon W."/>
            <person name="Priscilla L."/>
            <person name="Park G."/>
            <person name="Lee H."/>
            <person name="Lee N."/>
            <person name="Lee D."/>
            <person name="Kwon H."/>
            <person name="Ahn I."/>
            <person name="Lee C."/>
            <person name="Lee H."/>
            <person name="Ahn J."/>
        </authorList>
    </citation>
    <scope>NUCLEOTIDE SEQUENCE [LARGE SCALE GENOMIC DNA]</scope>
    <source>
        <strain evidence="8">ATCC BAA-797 / 42BKT</strain>
    </source>
</reference>
<reference evidence="7 8" key="1">
    <citation type="submission" date="2015-04" db="EMBL/GenBank/DDBJ databases">
        <title>Complete genome sequence of Sulfurovum lithotrophicum ATCC BAA-797T.</title>
        <authorList>
            <person name="Ahn J."/>
            <person name="Park G."/>
            <person name="Jeon W."/>
            <person name="Jang Y."/>
            <person name="Jang M."/>
            <person name="Lee H."/>
            <person name="Lee H."/>
        </authorList>
    </citation>
    <scope>NUCLEOTIDE SEQUENCE [LARGE SCALE GENOMIC DNA]</scope>
    <source>
        <strain evidence="8">ATCC BAA-797 / 42BKT</strain>
    </source>
</reference>
<dbReference type="OrthoDB" id="9768004at2"/>
<feature type="domain" description="DinB-like" evidence="5">
    <location>
        <begin position="30"/>
        <end position="161"/>
    </location>
</feature>
<evidence type="ECO:0000256" key="2">
    <source>
        <dbReference type="ARBA" id="ARBA00023004"/>
    </source>
</evidence>
<keyword evidence="1" id="KW-0560">Oxidoreductase</keyword>
<comment type="pathway">
    <text evidence="3">Amino-acid biosynthesis; ergothioneine biosynthesis.</text>
</comment>
<dbReference type="InterPro" id="IPR051043">
    <property type="entry name" value="Sulfatase_Mod_Factor_Kinase"/>
</dbReference>
<dbReference type="NCBIfam" id="TIGR04345">
    <property type="entry name" value="ovoA_Cterm"/>
    <property type="match status" value="1"/>
</dbReference>
<gene>
    <name evidence="7" type="ORF">YH65_09190</name>
</gene>
<dbReference type="NCBIfam" id="TIGR04344">
    <property type="entry name" value="ovoA_Nterm"/>
    <property type="match status" value="1"/>
</dbReference>
<feature type="domain" description="Methyltransferase" evidence="6">
    <location>
        <begin position="505"/>
        <end position="643"/>
    </location>
</feature>
<dbReference type="InterPro" id="IPR029063">
    <property type="entry name" value="SAM-dependent_MTases_sf"/>
</dbReference>
<evidence type="ECO:0000256" key="3">
    <source>
        <dbReference type="ARBA" id="ARBA00037882"/>
    </source>
</evidence>
<dbReference type="GO" id="GO:0008168">
    <property type="term" value="F:methyltransferase activity"/>
    <property type="evidence" value="ECO:0007669"/>
    <property type="project" value="UniProtKB-KW"/>
</dbReference>